<organism evidence="1 2">
    <name type="scientific">Callorhinchus milii</name>
    <name type="common">Ghost shark</name>
    <dbReference type="NCBI Taxonomy" id="7868"/>
    <lineage>
        <taxon>Eukaryota</taxon>
        <taxon>Metazoa</taxon>
        <taxon>Chordata</taxon>
        <taxon>Craniata</taxon>
        <taxon>Vertebrata</taxon>
        <taxon>Chondrichthyes</taxon>
        <taxon>Holocephali</taxon>
        <taxon>Chimaeriformes</taxon>
        <taxon>Callorhinchidae</taxon>
        <taxon>Callorhinchus</taxon>
    </lineage>
</organism>
<reference evidence="2" key="2">
    <citation type="journal article" date="2007" name="PLoS Biol.">
        <title>Survey sequencing and comparative analysis of the elephant shark (Callorhinchus milii) genome.</title>
        <authorList>
            <person name="Venkatesh B."/>
            <person name="Kirkness E.F."/>
            <person name="Loh Y.H."/>
            <person name="Halpern A.L."/>
            <person name="Lee A.P."/>
            <person name="Johnson J."/>
            <person name="Dandona N."/>
            <person name="Viswanathan L.D."/>
            <person name="Tay A."/>
            <person name="Venter J.C."/>
            <person name="Strausberg R.L."/>
            <person name="Brenner S."/>
        </authorList>
    </citation>
    <scope>NUCLEOTIDE SEQUENCE [LARGE SCALE GENOMIC DNA]</scope>
</reference>
<dbReference type="AlphaFoldDB" id="A0A4W3JH59"/>
<reference evidence="2" key="1">
    <citation type="journal article" date="2006" name="Science">
        <title>Ancient noncoding elements conserved in the human genome.</title>
        <authorList>
            <person name="Venkatesh B."/>
            <person name="Kirkness E.F."/>
            <person name="Loh Y.H."/>
            <person name="Halpern A.L."/>
            <person name="Lee A.P."/>
            <person name="Johnson J."/>
            <person name="Dandona N."/>
            <person name="Viswanathan L.D."/>
            <person name="Tay A."/>
            <person name="Venter J.C."/>
            <person name="Strausberg R.L."/>
            <person name="Brenner S."/>
        </authorList>
    </citation>
    <scope>NUCLEOTIDE SEQUENCE [LARGE SCALE GENOMIC DNA]</scope>
</reference>
<evidence type="ECO:0000313" key="1">
    <source>
        <dbReference type="Ensembl" id="ENSCMIP00000041777.1"/>
    </source>
</evidence>
<dbReference type="Proteomes" id="UP000314986">
    <property type="component" value="Unassembled WGS sequence"/>
</dbReference>
<keyword evidence="2" id="KW-1185">Reference proteome</keyword>
<dbReference type="InParanoid" id="A0A4W3JH59"/>
<evidence type="ECO:0008006" key="3">
    <source>
        <dbReference type="Google" id="ProtNLM"/>
    </source>
</evidence>
<evidence type="ECO:0000313" key="2">
    <source>
        <dbReference type="Proteomes" id="UP000314986"/>
    </source>
</evidence>
<reference evidence="1" key="4">
    <citation type="submission" date="2025-08" db="UniProtKB">
        <authorList>
            <consortium name="Ensembl"/>
        </authorList>
    </citation>
    <scope>IDENTIFICATION</scope>
</reference>
<name>A0A4W3JH59_CALMI</name>
<accession>A0A4W3JH59</accession>
<protein>
    <recommendedName>
        <fullName evidence="3">Zinc finger protein 76</fullName>
    </recommendedName>
</protein>
<dbReference type="GeneTree" id="ENSGT00940000160911"/>
<reference evidence="1" key="5">
    <citation type="submission" date="2025-09" db="UniProtKB">
        <authorList>
            <consortium name="Ensembl"/>
        </authorList>
    </citation>
    <scope>IDENTIFICATION</scope>
</reference>
<dbReference type="STRING" id="7868.ENSCMIP00000041777"/>
<dbReference type="Ensembl" id="ENSCMIT00000042375.1">
    <property type="protein sequence ID" value="ENSCMIP00000041777.1"/>
    <property type="gene ID" value="ENSCMIG00000017411.1"/>
</dbReference>
<proteinExistence type="predicted"/>
<sequence>MESLSLQAVTLTDGSTAYIQHTLKGEDPLVEGQTIHLEDGTTAYIQQVTVQKGDSLPFEDGQAVQLEDGSTAYIHHTQKDEFDPDAVQAVQLEDGTTAYIHHPVSMQGSNTILAVQTEAGLETLQAATDGTVAHETIGFSLSIPLGS</sequence>
<reference evidence="2" key="3">
    <citation type="journal article" date="2014" name="Nature">
        <title>Elephant shark genome provides unique insights into gnathostome evolution.</title>
        <authorList>
            <consortium name="International Elephant Shark Genome Sequencing Consortium"/>
            <person name="Venkatesh B."/>
            <person name="Lee A.P."/>
            <person name="Ravi V."/>
            <person name="Maurya A.K."/>
            <person name="Lian M.M."/>
            <person name="Swann J.B."/>
            <person name="Ohta Y."/>
            <person name="Flajnik M.F."/>
            <person name="Sutoh Y."/>
            <person name="Kasahara M."/>
            <person name="Hoon S."/>
            <person name="Gangu V."/>
            <person name="Roy S.W."/>
            <person name="Irimia M."/>
            <person name="Korzh V."/>
            <person name="Kondrychyn I."/>
            <person name="Lim Z.W."/>
            <person name="Tay B.H."/>
            <person name="Tohari S."/>
            <person name="Kong K.W."/>
            <person name="Ho S."/>
            <person name="Lorente-Galdos B."/>
            <person name="Quilez J."/>
            <person name="Marques-Bonet T."/>
            <person name="Raney B.J."/>
            <person name="Ingham P.W."/>
            <person name="Tay A."/>
            <person name="Hillier L.W."/>
            <person name="Minx P."/>
            <person name="Boehm T."/>
            <person name="Wilson R.K."/>
            <person name="Brenner S."/>
            <person name="Warren W.C."/>
        </authorList>
    </citation>
    <scope>NUCLEOTIDE SEQUENCE [LARGE SCALE GENOMIC DNA]</scope>
</reference>